<keyword evidence="2" id="KW-1185">Reference proteome</keyword>
<dbReference type="EMBL" id="ACHF01000110">
    <property type="protein sequence ID" value="EEI62351.1"/>
    <property type="molecule type" value="Genomic_DNA"/>
</dbReference>
<dbReference type="Proteomes" id="UP000006237">
    <property type="component" value="Unassembled WGS sequence"/>
</dbReference>
<evidence type="ECO:0000313" key="1">
    <source>
        <dbReference type="EMBL" id="EEI62351.1"/>
    </source>
</evidence>
<evidence type="ECO:0000313" key="2">
    <source>
        <dbReference type="Proteomes" id="UP000006237"/>
    </source>
</evidence>
<name>A0ABM9XMF4_9CORY</name>
<organism evidence="1 2">
    <name type="scientific">Corynebacterium glucuronolyticum ATCC 51866</name>
    <dbReference type="NCBI Taxonomy" id="548478"/>
    <lineage>
        <taxon>Bacteria</taxon>
        <taxon>Bacillati</taxon>
        <taxon>Actinomycetota</taxon>
        <taxon>Actinomycetes</taxon>
        <taxon>Mycobacteriales</taxon>
        <taxon>Corynebacteriaceae</taxon>
        <taxon>Corynebacterium</taxon>
    </lineage>
</organism>
<reference evidence="1 2" key="1">
    <citation type="submission" date="2009-01" db="EMBL/GenBank/DDBJ databases">
        <authorList>
            <person name="Qin X."/>
            <person name="Bachman B."/>
            <person name="Battles P."/>
            <person name="Bell A."/>
            <person name="Bess C."/>
            <person name="Bickham C."/>
            <person name="Chaboub L."/>
            <person name="Chen D."/>
            <person name="Coyle M."/>
            <person name="Deiros D.R."/>
            <person name="Dinh H."/>
            <person name="Forbes L."/>
            <person name="Fowler G."/>
            <person name="Francisco L."/>
            <person name="Fu Q."/>
            <person name="Gubbala S."/>
            <person name="Hale W."/>
            <person name="Han Y."/>
            <person name="Hemphill L."/>
            <person name="Highlander S.K."/>
            <person name="Hirani K."/>
            <person name="Hogues M."/>
            <person name="Jackson L."/>
            <person name="Jakkamsetti A."/>
            <person name="Javaid M."/>
            <person name="Jiang H."/>
            <person name="Korchina V."/>
            <person name="Kovar C."/>
            <person name="Lara F."/>
            <person name="Lee S."/>
            <person name="Mata R."/>
            <person name="Mathew T."/>
            <person name="Moen C."/>
            <person name="Morales K."/>
            <person name="Munidasa M."/>
            <person name="Nazareth L."/>
            <person name="Ngo R."/>
            <person name="Nguyen L."/>
            <person name="Okwuonu G."/>
            <person name="Ongeri F."/>
            <person name="Patil S."/>
            <person name="Petrosino J."/>
            <person name="Pham C."/>
            <person name="Pham P."/>
            <person name="Pu L.-L."/>
            <person name="Puazo M."/>
            <person name="Raj R."/>
            <person name="Reid J."/>
            <person name="Rouhana J."/>
            <person name="Saada N."/>
            <person name="Shang Y."/>
            <person name="Simmons D."/>
            <person name="Thornton R."/>
            <person name="Warren J."/>
            <person name="Weissenberger G."/>
            <person name="Zhang J."/>
            <person name="Zhang L."/>
            <person name="Zhou C."/>
            <person name="Zhu D."/>
            <person name="Muzny D."/>
            <person name="Worley K."/>
            <person name="Gibbs R."/>
        </authorList>
    </citation>
    <scope>NUCLEOTIDE SEQUENCE [LARGE SCALE GENOMIC DNA]</scope>
    <source>
        <strain evidence="1 2">ATCC 51866</strain>
    </source>
</reference>
<sequence>MIAGGIHCQGILNTQFGNRYIYRSNMKMLLAFKSNSIFRREVGILFETQLSNETAIENLADFIREGQNLLFENRWLHI</sequence>
<gene>
    <name evidence="1" type="ORF">HMPREF0293_2193</name>
</gene>
<accession>A0ABM9XMF4</accession>
<proteinExistence type="predicted"/>
<protein>
    <submittedName>
        <fullName evidence="1">Uncharacterized protein</fullName>
    </submittedName>
</protein>
<comment type="caution">
    <text evidence="1">The sequence shown here is derived from an EMBL/GenBank/DDBJ whole genome shotgun (WGS) entry which is preliminary data.</text>
</comment>